<feature type="transmembrane region" description="Helical" evidence="1">
    <location>
        <begin position="105"/>
        <end position="132"/>
    </location>
</feature>
<keyword evidence="1" id="KW-0472">Membrane</keyword>
<feature type="transmembrane region" description="Helical" evidence="1">
    <location>
        <begin position="282"/>
        <end position="303"/>
    </location>
</feature>
<dbReference type="STRING" id="1121449.SAMN02745704_00030"/>
<reference evidence="2 3" key="1">
    <citation type="submission" date="2017-02" db="EMBL/GenBank/DDBJ databases">
        <authorList>
            <person name="Peterson S.W."/>
        </authorList>
    </citation>
    <scope>NUCLEOTIDE SEQUENCE [LARGE SCALE GENOMIC DNA]</scope>
    <source>
        <strain evidence="2 3">DSM 16080</strain>
    </source>
</reference>
<dbReference type="EMBL" id="FUYC01000001">
    <property type="protein sequence ID" value="SKA70906.1"/>
    <property type="molecule type" value="Genomic_DNA"/>
</dbReference>
<accession>A0A1T4W0X3</accession>
<name>A0A1T4W0X3_9BACT</name>
<keyword evidence="3" id="KW-1185">Reference proteome</keyword>
<organism evidence="2 3">
    <name type="scientific">Paucidesulfovibrio gracilis DSM 16080</name>
    <dbReference type="NCBI Taxonomy" id="1121449"/>
    <lineage>
        <taxon>Bacteria</taxon>
        <taxon>Pseudomonadati</taxon>
        <taxon>Thermodesulfobacteriota</taxon>
        <taxon>Desulfovibrionia</taxon>
        <taxon>Desulfovibrionales</taxon>
        <taxon>Desulfovibrionaceae</taxon>
        <taxon>Paucidesulfovibrio</taxon>
    </lineage>
</organism>
<dbReference type="AlphaFoldDB" id="A0A1T4W0X3"/>
<feature type="transmembrane region" description="Helical" evidence="1">
    <location>
        <begin position="249"/>
        <end position="270"/>
    </location>
</feature>
<sequence>MTRKGLATIVFVASVVVFLFAGIAASRGWEPFSTWYYCFVWWPYIFAVESLPAMRGGESDLYDTPRDWLLLLPLSVTLWLFFELLNFRLGNWRYVGLPPDAALRWIGYCLSYATVLPALFATARLLDVFGLFRDASVPPLKDARMLHLPLAFTGAAFLILPMALPRFFFPLVWGALVFLLEPWVHGNGGRSLLADWERGDARRLLLLLTAGLICGGLWELWNAQAGAKWMYDIPFVGDWKIFEMPVPGFLGFPVFALECYVAANAFLLLRERVADWTAVRRRWFWTVLAVAAVVFDAFVLAGVDRYTVLSFQ</sequence>
<feature type="transmembrane region" description="Helical" evidence="1">
    <location>
        <begin position="204"/>
        <end position="221"/>
    </location>
</feature>
<dbReference type="OrthoDB" id="9769532at2"/>
<evidence type="ECO:0000256" key="1">
    <source>
        <dbReference type="SAM" id="Phobius"/>
    </source>
</evidence>
<dbReference type="Proteomes" id="UP000190027">
    <property type="component" value="Unassembled WGS sequence"/>
</dbReference>
<feature type="transmembrane region" description="Helical" evidence="1">
    <location>
        <begin position="68"/>
        <end position="85"/>
    </location>
</feature>
<keyword evidence="1" id="KW-1133">Transmembrane helix</keyword>
<protein>
    <submittedName>
        <fullName evidence="2">Uncharacterized protein</fullName>
    </submittedName>
</protein>
<dbReference type="RefSeq" id="WP_078715630.1">
    <property type="nucleotide sequence ID" value="NZ_FUYC01000001.1"/>
</dbReference>
<proteinExistence type="predicted"/>
<feature type="transmembrane region" description="Helical" evidence="1">
    <location>
        <begin position="167"/>
        <end position="184"/>
    </location>
</feature>
<evidence type="ECO:0000313" key="3">
    <source>
        <dbReference type="Proteomes" id="UP000190027"/>
    </source>
</evidence>
<gene>
    <name evidence="2" type="ORF">SAMN02745704_00030</name>
</gene>
<keyword evidence="1" id="KW-0812">Transmembrane</keyword>
<evidence type="ECO:0000313" key="2">
    <source>
        <dbReference type="EMBL" id="SKA70906.1"/>
    </source>
</evidence>